<evidence type="ECO:0000256" key="5">
    <source>
        <dbReference type="ARBA" id="ARBA00022490"/>
    </source>
</evidence>
<dbReference type="Gene3D" id="3.40.1280.10">
    <property type="match status" value="1"/>
</dbReference>
<evidence type="ECO:0000313" key="16">
    <source>
        <dbReference type="Proteomes" id="UP000051686"/>
    </source>
</evidence>
<proteinExistence type="inferred from homology"/>
<keyword evidence="5 12" id="KW-0963">Cytoplasm</keyword>
<dbReference type="AlphaFoldDB" id="A0A0R1M875"/>
<dbReference type="NCBIfam" id="TIGR00046">
    <property type="entry name" value="RsmE family RNA methyltransferase"/>
    <property type="match status" value="1"/>
</dbReference>
<evidence type="ECO:0000259" key="14">
    <source>
        <dbReference type="Pfam" id="PF20260"/>
    </source>
</evidence>
<comment type="similarity">
    <text evidence="2 12">Belongs to the RNA methyltransferase RsmE family.</text>
</comment>
<evidence type="ECO:0000256" key="1">
    <source>
        <dbReference type="ARBA" id="ARBA00004496"/>
    </source>
</evidence>
<reference evidence="15 16" key="1">
    <citation type="journal article" date="2015" name="Genome Announc.">
        <title>Expanding the biotechnology potential of lactobacilli through comparative genomics of 213 strains and associated genera.</title>
        <authorList>
            <person name="Sun Z."/>
            <person name="Harris H.M."/>
            <person name="McCann A."/>
            <person name="Guo C."/>
            <person name="Argimon S."/>
            <person name="Zhang W."/>
            <person name="Yang X."/>
            <person name="Jeffery I.B."/>
            <person name="Cooney J.C."/>
            <person name="Kagawa T.F."/>
            <person name="Liu W."/>
            <person name="Song Y."/>
            <person name="Salvetti E."/>
            <person name="Wrobel A."/>
            <person name="Rasinkangas P."/>
            <person name="Parkhill J."/>
            <person name="Rea M.C."/>
            <person name="O'Sullivan O."/>
            <person name="Ritari J."/>
            <person name="Douillard F.P."/>
            <person name="Paul Ross R."/>
            <person name="Yang R."/>
            <person name="Briner A.E."/>
            <person name="Felis G.E."/>
            <person name="de Vos W.M."/>
            <person name="Barrangou R."/>
            <person name="Klaenhammer T.R."/>
            <person name="Caufield P.W."/>
            <person name="Cui Y."/>
            <person name="Zhang H."/>
            <person name="O'Toole P.W."/>
        </authorList>
    </citation>
    <scope>NUCLEOTIDE SEQUENCE [LARGE SCALE GENOMIC DNA]</scope>
    <source>
        <strain evidence="15 16">DSM 19972</strain>
    </source>
</reference>
<evidence type="ECO:0000256" key="9">
    <source>
        <dbReference type="ARBA" id="ARBA00022691"/>
    </source>
</evidence>
<dbReference type="PANTHER" id="PTHR30027:SF3">
    <property type="entry name" value="16S RRNA (URACIL(1498)-N(3))-METHYLTRANSFERASE"/>
    <property type="match status" value="1"/>
</dbReference>
<evidence type="ECO:0000256" key="2">
    <source>
        <dbReference type="ARBA" id="ARBA00005528"/>
    </source>
</evidence>
<dbReference type="Pfam" id="PF20260">
    <property type="entry name" value="PUA_4"/>
    <property type="match status" value="1"/>
</dbReference>
<dbReference type="Proteomes" id="UP000051686">
    <property type="component" value="Unassembled WGS sequence"/>
</dbReference>
<gene>
    <name evidence="15" type="ORF">FD46_GL001419</name>
</gene>
<dbReference type="STRING" id="1423777.FD46_GL001419"/>
<dbReference type="EC" id="2.1.1.193" evidence="3 12"/>
<dbReference type="SUPFAM" id="SSF75217">
    <property type="entry name" value="alpha/beta knot"/>
    <property type="match status" value="1"/>
</dbReference>
<evidence type="ECO:0000256" key="6">
    <source>
        <dbReference type="ARBA" id="ARBA00022552"/>
    </source>
</evidence>
<dbReference type="InterPro" id="IPR006700">
    <property type="entry name" value="RsmE"/>
</dbReference>
<evidence type="ECO:0000256" key="4">
    <source>
        <dbReference type="ARBA" id="ARBA00013673"/>
    </source>
</evidence>
<dbReference type="PIRSF" id="PIRSF015601">
    <property type="entry name" value="MTase_slr0722"/>
    <property type="match status" value="1"/>
</dbReference>
<comment type="caution">
    <text evidence="15">The sequence shown here is derived from an EMBL/GenBank/DDBJ whole genome shotgun (WGS) entry which is preliminary data.</text>
</comment>
<dbReference type="PANTHER" id="PTHR30027">
    <property type="entry name" value="RIBOSOMAL RNA SMALL SUBUNIT METHYLTRANSFERASE E"/>
    <property type="match status" value="1"/>
</dbReference>
<evidence type="ECO:0000256" key="7">
    <source>
        <dbReference type="ARBA" id="ARBA00022603"/>
    </source>
</evidence>
<keyword evidence="6 12" id="KW-0698">rRNA processing</keyword>
<evidence type="ECO:0000256" key="11">
    <source>
        <dbReference type="ARBA" id="ARBA00047944"/>
    </source>
</evidence>
<dbReference type="SUPFAM" id="SSF88697">
    <property type="entry name" value="PUA domain-like"/>
    <property type="match status" value="1"/>
</dbReference>
<dbReference type="GO" id="GO:0005737">
    <property type="term" value="C:cytoplasm"/>
    <property type="evidence" value="ECO:0007669"/>
    <property type="project" value="UniProtKB-SubCell"/>
</dbReference>
<dbReference type="Pfam" id="PF04452">
    <property type="entry name" value="Methyltrans_RNA"/>
    <property type="match status" value="1"/>
</dbReference>
<protein>
    <recommendedName>
        <fullName evidence="4 12">Ribosomal RNA small subunit methyltransferase E</fullName>
        <ecNumber evidence="3 12">2.1.1.193</ecNumber>
    </recommendedName>
</protein>
<feature type="domain" description="Ribosomal RNA small subunit methyltransferase E methyltransferase" evidence="13">
    <location>
        <begin position="72"/>
        <end position="244"/>
    </location>
</feature>
<dbReference type="GO" id="GO:0070475">
    <property type="term" value="P:rRNA base methylation"/>
    <property type="evidence" value="ECO:0007669"/>
    <property type="project" value="TreeGrafter"/>
</dbReference>
<sequence length="251" mass="28687">MQRYFVEQNHLPQSFILPEEIYHHAIVVLRMKSGSRFEIVTANKQVLLVEVAQVEDKKASVKVIQSFEHQVELPVDVTIMCGLSKKDKAEWIVQKSTELGAAHFVFFEADYSIAKWEQKKRPQKLNRLQKIAKNAAQQSHRVVTPQVEFISNIKSFPFTDFEYRLTAYEEAAKKGEKNAMRNLTEHLWREKLQKVPRLLAVFGPEGGLSADEVSFLKQNDFVLAGLGPRIMRAETAPLYLLSALSFALELG</sequence>
<name>A0A0R1M875_9LACO</name>
<dbReference type="PATRIC" id="fig|1423777.3.peg.1466"/>
<comment type="subcellular location">
    <subcellularLocation>
        <location evidence="1 12">Cytoplasm</location>
    </subcellularLocation>
</comment>
<dbReference type="InterPro" id="IPR029026">
    <property type="entry name" value="tRNA_m1G_MTases_N"/>
</dbReference>
<evidence type="ECO:0000256" key="8">
    <source>
        <dbReference type="ARBA" id="ARBA00022679"/>
    </source>
</evidence>
<organism evidence="15 16">
    <name type="scientific">Liquorilactobacillus oeni DSM 19972</name>
    <dbReference type="NCBI Taxonomy" id="1423777"/>
    <lineage>
        <taxon>Bacteria</taxon>
        <taxon>Bacillati</taxon>
        <taxon>Bacillota</taxon>
        <taxon>Bacilli</taxon>
        <taxon>Lactobacillales</taxon>
        <taxon>Lactobacillaceae</taxon>
        <taxon>Liquorilactobacillus</taxon>
    </lineage>
</organism>
<dbReference type="RefSeq" id="WP_057896277.1">
    <property type="nucleotide sequence ID" value="NZ_AZEH01000039.1"/>
</dbReference>
<evidence type="ECO:0000256" key="3">
    <source>
        <dbReference type="ARBA" id="ARBA00012328"/>
    </source>
</evidence>
<dbReference type="GO" id="GO:0070042">
    <property type="term" value="F:rRNA (uridine-N3-)-methyltransferase activity"/>
    <property type="evidence" value="ECO:0007669"/>
    <property type="project" value="TreeGrafter"/>
</dbReference>
<evidence type="ECO:0000256" key="12">
    <source>
        <dbReference type="PIRNR" id="PIRNR015601"/>
    </source>
</evidence>
<dbReference type="InterPro" id="IPR029028">
    <property type="entry name" value="Alpha/beta_knot_MTases"/>
</dbReference>
<dbReference type="CDD" id="cd18084">
    <property type="entry name" value="RsmE-like"/>
    <property type="match status" value="1"/>
</dbReference>
<keyword evidence="16" id="KW-1185">Reference proteome</keyword>
<dbReference type="InterPro" id="IPR046887">
    <property type="entry name" value="RsmE_PUA-like"/>
</dbReference>
<evidence type="ECO:0000256" key="10">
    <source>
        <dbReference type="ARBA" id="ARBA00025699"/>
    </source>
</evidence>
<keyword evidence="7 12" id="KW-0489">Methyltransferase</keyword>
<evidence type="ECO:0000259" key="13">
    <source>
        <dbReference type="Pfam" id="PF04452"/>
    </source>
</evidence>
<dbReference type="InterPro" id="IPR046886">
    <property type="entry name" value="RsmE_MTase_dom"/>
</dbReference>
<dbReference type="NCBIfam" id="NF008691">
    <property type="entry name" value="PRK11713.1-4"/>
    <property type="match status" value="1"/>
</dbReference>
<keyword evidence="8 12" id="KW-0808">Transferase</keyword>
<evidence type="ECO:0000313" key="15">
    <source>
        <dbReference type="EMBL" id="KRL04294.1"/>
    </source>
</evidence>
<comment type="catalytic activity">
    <reaction evidence="11 12">
        <text>uridine(1498) in 16S rRNA + S-adenosyl-L-methionine = N(3)-methyluridine(1498) in 16S rRNA + S-adenosyl-L-homocysteine + H(+)</text>
        <dbReference type="Rhea" id="RHEA:42920"/>
        <dbReference type="Rhea" id="RHEA-COMP:10283"/>
        <dbReference type="Rhea" id="RHEA-COMP:10284"/>
        <dbReference type="ChEBI" id="CHEBI:15378"/>
        <dbReference type="ChEBI" id="CHEBI:57856"/>
        <dbReference type="ChEBI" id="CHEBI:59789"/>
        <dbReference type="ChEBI" id="CHEBI:65315"/>
        <dbReference type="ChEBI" id="CHEBI:74502"/>
        <dbReference type="EC" id="2.1.1.193"/>
    </reaction>
</comment>
<accession>A0A0R1M875</accession>
<dbReference type="EMBL" id="AZEH01000039">
    <property type="protein sequence ID" value="KRL04294.1"/>
    <property type="molecule type" value="Genomic_DNA"/>
</dbReference>
<comment type="function">
    <text evidence="10 12">Specifically methylates the N3 position of the uracil ring of uridine 1498 (m3U1498) in 16S rRNA. Acts on the fully assembled 30S ribosomal subunit.</text>
</comment>
<dbReference type="InterPro" id="IPR015947">
    <property type="entry name" value="PUA-like_sf"/>
</dbReference>
<keyword evidence="9 12" id="KW-0949">S-adenosyl-L-methionine</keyword>
<feature type="domain" description="Ribosomal RNA small subunit methyltransferase E PUA-like" evidence="14">
    <location>
        <begin position="17"/>
        <end position="63"/>
    </location>
</feature>
<dbReference type="OrthoDB" id="9815641at2"/>